<dbReference type="InterPro" id="IPR020985">
    <property type="entry name" value="Cell_surface_Shp_haem-bd"/>
</dbReference>
<feature type="compositionally biased region" description="Low complexity" evidence="1">
    <location>
        <begin position="172"/>
        <end position="202"/>
    </location>
</feature>
<accession>A0A9D1XKQ0</accession>
<dbReference type="InterPro" id="IPR037250">
    <property type="entry name" value="NEAT_dom_sf"/>
</dbReference>
<organism evidence="4 5">
    <name type="scientific">Candidatus Erysipelatoclostridium merdavium</name>
    <dbReference type="NCBI Taxonomy" id="2838566"/>
    <lineage>
        <taxon>Bacteria</taxon>
        <taxon>Bacillati</taxon>
        <taxon>Bacillota</taxon>
        <taxon>Erysipelotrichia</taxon>
        <taxon>Erysipelotrichales</taxon>
        <taxon>Erysipelotrichales incertae sedis</taxon>
    </lineage>
</organism>
<comment type="caution">
    <text evidence="4">The sequence shown here is derived from an EMBL/GenBank/DDBJ whole genome shotgun (WGS) entry which is preliminary data.</text>
</comment>
<evidence type="ECO:0000256" key="2">
    <source>
        <dbReference type="SAM" id="Phobius"/>
    </source>
</evidence>
<evidence type="ECO:0000313" key="5">
    <source>
        <dbReference type="Proteomes" id="UP000886724"/>
    </source>
</evidence>
<feature type="transmembrane region" description="Helical" evidence="2">
    <location>
        <begin position="256"/>
        <end position="278"/>
    </location>
</feature>
<dbReference type="Proteomes" id="UP000886724">
    <property type="component" value="Unassembled WGS sequence"/>
</dbReference>
<evidence type="ECO:0000256" key="1">
    <source>
        <dbReference type="SAM" id="MobiDB-lite"/>
    </source>
</evidence>
<feature type="domain" description="Cell surface protein Shp haem-binding" evidence="3">
    <location>
        <begin position="28"/>
        <end position="168"/>
    </location>
</feature>
<dbReference type="GO" id="GO:0020037">
    <property type="term" value="F:heme binding"/>
    <property type="evidence" value="ECO:0007669"/>
    <property type="project" value="InterPro"/>
</dbReference>
<reference evidence="4" key="2">
    <citation type="submission" date="2021-04" db="EMBL/GenBank/DDBJ databases">
        <authorList>
            <person name="Gilroy R."/>
        </authorList>
    </citation>
    <scope>NUCLEOTIDE SEQUENCE</scope>
    <source>
        <strain evidence="4">ChiGjej1B1-14440</strain>
    </source>
</reference>
<gene>
    <name evidence="4" type="ORF">H9980_03860</name>
</gene>
<dbReference type="EMBL" id="DXET01000088">
    <property type="protein sequence ID" value="HIX81094.1"/>
    <property type="molecule type" value="Genomic_DNA"/>
</dbReference>
<proteinExistence type="predicted"/>
<reference evidence="4" key="1">
    <citation type="journal article" date="2021" name="PeerJ">
        <title>Extensive microbial diversity within the chicken gut microbiome revealed by metagenomics and culture.</title>
        <authorList>
            <person name="Gilroy R."/>
            <person name="Ravi A."/>
            <person name="Getino M."/>
            <person name="Pursley I."/>
            <person name="Horton D.L."/>
            <person name="Alikhan N.F."/>
            <person name="Baker D."/>
            <person name="Gharbi K."/>
            <person name="Hall N."/>
            <person name="Watson M."/>
            <person name="Adriaenssens E.M."/>
            <person name="Foster-Nyarko E."/>
            <person name="Jarju S."/>
            <person name="Secka A."/>
            <person name="Antonio M."/>
            <person name="Oren A."/>
            <person name="Chaudhuri R.R."/>
            <person name="La Ragione R."/>
            <person name="Hildebrand F."/>
            <person name="Pallen M.J."/>
        </authorList>
    </citation>
    <scope>NUCLEOTIDE SEQUENCE</scope>
    <source>
        <strain evidence="4">ChiGjej1B1-14440</strain>
    </source>
</reference>
<dbReference type="SUPFAM" id="SSF158911">
    <property type="entry name" value="NEAT domain-like"/>
    <property type="match status" value="1"/>
</dbReference>
<dbReference type="Pfam" id="PF11545">
    <property type="entry name" value="HemeBinding_Shp"/>
    <property type="match status" value="1"/>
</dbReference>
<keyword evidence="2" id="KW-0812">Transmembrane</keyword>
<protein>
    <recommendedName>
        <fullName evidence="3">Cell surface protein Shp haem-binding domain-containing protein</fullName>
    </recommendedName>
</protein>
<sequence>MAIKKIVLTLITILTLVITIKPAFALDDGAYLVGRSTSYVNPHTGSPEDDGTNIALGESMCSNIISSQLLLEQTGGKYYLTFEINLADNISNYSFKIMNISGSFRNASASELSTSTSNAKRFRIQVNSPSEYISPIIYVVPMGRNVQFFFRADVNSATPGTGMYESQMVPATSNSSTDQNNESSSNEENVSQETVVTNTTENQQVGTINKESLMENVTGLSNYIIDDDGKVDKDAKLTVKNLKKDSGETKEQTNNLPMIIGGVVMVVLIAVAGGIYYVKKVKK</sequence>
<keyword evidence="2" id="KW-0472">Membrane</keyword>
<dbReference type="AlphaFoldDB" id="A0A9D1XKQ0"/>
<name>A0A9D1XKQ0_9FIRM</name>
<keyword evidence="2" id="KW-1133">Transmembrane helix</keyword>
<dbReference type="Gene3D" id="2.60.40.1850">
    <property type="match status" value="1"/>
</dbReference>
<evidence type="ECO:0000259" key="3">
    <source>
        <dbReference type="Pfam" id="PF11545"/>
    </source>
</evidence>
<evidence type="ECO:0000313" key="4">
    <source>
        <dbReference type="EMBL" id="HIX81094.1"/>
    </source>
</evidence>
<feature type="region of interest" description="Disordered" evidence="1">
    <location>
        <begin position="161"/>
        <end position="202"/>
    </location>
</feature>